<organism evidence="1 2">
    <name type="scientific">Rhizobium loti</name>
    <name type="common">Mesorhizobium loti</name>
    <dbReference type="NCBI Taxonomy" id="381"/>
    <lineage>
        <taxon>Bacteria</taxon>
        <taxon>Pseudomonadati</taxon>
        <taxon>Pseudomonadota</taxon>
        <taxon>Alphaproteobacteria</taxon>
        <taxon>Hyphomicrobiales</taxon>
        <taxon>Phyllobacteriaceae</taxon>
        <taxon>Mesorhizobium</taxon>
    </lineage>
</organism>
<protein>
    <submittedName>
        <fullName evidence="1">Uncharacterized protein</fullName>
    </submittedName>
</protein>
<reference evidence="1 2" key="1">
    <citation type="submission" date="2018-05" db="EMBL/GenBank/DDBJ databases">
        <title>Genomic Encyclopedia of Type Strains, Phase IV (KMG-IV): sequencing the most valuable type-strain genomes for metagenomic binning, comparative biology and taxonomic classification.</title>
        <authorList>
            <person name="Goeker M."/>
        </authorList>
    </citation>
    <scope>NUCLEOTIDE SEQUENCE [LARGE SCALE GENOMIC DNA]</scope>
    <source>
        <strain evidence="1 2">DSM 2626</strain>
    </source>
</reference>
<evidence type="ECO:0000313" key="1">
    <source>
        <dbReference type="EMBL" id="PWJ88438.1"/>
    </source>
</evidence>
<dbReference type="RefSeq" id="WP_109670525.1">
    <property type="nucleotide sequence ID" value="NZ_QGGH01000011.1"/>
</dbReference>
<dbReference type="EMBL" id="QGGH01000011">
    <property type="protein sequence ID" value="PWJ88438.1"/>
    <property type="molecule type" value="Genomic_DNA"/>
</dbReference>
<dbReference type="GeneID" id="61054933"/>
<evidence type="ECO:0000313" key="2">
    <source>
        <dbReference type="Proteomes" id="UP000245631"/>
    </source>
</evidence>
<sequence>MTGETQPAAEGVTEAMVGTVAENILLTVKELIKAERAHARKTGDQIDPTNTTRDEADHWHAALLDFSIEDFDAALKLVRRRIAALSLPTPGEGAPTLDTSISAETQAALDAIDDNIRAAAVQAPTTFFGSTPADPELGAVKALPWKDGETRTAFGSAYAVHQQADGLFVAVGCGSFVGGTHPTREAAQAAAQADYEARILSALVRP</sequence>
<comment type="caution">
    <text evidence="1">The sequence shown here is derived from an EMBL/GenBank/DDBJ whole genome shotgun (WGS) entry which is preliminary data.</text>
</comment>
<dbReference type="Proteomes" id="UP000245631">
    <property type="component" value="Unassembled WGS sequence"/>
</dbReference>
<name>A0A8E2WAP4_RHILI</name>
<accession>A0A8E2WAP4</accession>
<proteinExistence type="predicted"/>
<dbReference type="AlphaFoldDB" id="A0A8E2WAP4"/>
<gene>
    <name evidence="1" type="ORF">C8D77_111161</name>
</gene>